<dbReference type="Proteomes" id="UP000196573">
    <property type="component" value="Unassembled WGS sequence"/>
</dbReference>
<evidence type="ECO:0000313" key="3">
    <source>
        <dbReference type="EMBL" id="SMA34439.1"/>
    </source>
</evidence>
<keyword evidence="4" id="KW-1185">Reference proteome</keyword>
<dbReference type="OrthoDB" id="9798454at2"/>
<dbReference type="Gene3D" id="3.40.50.360">
    <property type="match status" value="1"/>
</dbReference>
<dbReference type="PANTHER" id="PTHR47307">
    <property type="entry name" value="GLUTATHIONE-REGULATED POTASSIUM-EFFLUX SYSTEM ANCILLARY PROTEIN KEFG"/>
    <property type="match status" value="1"/>
</dbReference>
<accession>A0A1X7AEY9</accession>
<reference evidence="3 4" key="1">
    <citation type="submission" date="2017-03" db="EMBL/GenBank/DDBJ databases">
        <authorList>
            <person name="Afonso C.L."/>
            <person name="Miller P.J."/>
            <person name="Scott M.A."/>
            <person name="Spackman E."/>
            <person name="Goraichik I."/>
            <person name="Dimitrov K.M."/>
            <person name="Suarez D.L."/>
            <person name="Swayne D.E."/>
        </authorList>
    </citation>
    <scope>NUCLEOTIDE SEQUENCE [LARGE SCALE GENOMIC DNA]</scope>
    <source>
        <strain evidence="3">SB41UT1</strain>
    </source>
</reference>
<organism evidence="3 4">
    <name type="scientific">Parendozoicomonas haliclonae</name>
    <dbReference type="NCBI Taxonomy" id="1960125"/>
    <lineage>
        <taxon>Bacteria</taxon>
        <taxon>Pseudomonadati</taxon>
        <taxon>Pseudomonadota</taxon>
        <taxon>Gammaproteobacteria</taxon>
        <taxon>Oceanospirillales</taxon>
        <taxon>Endozoicomonadaceae</taxon>
        <taxon>Parendozoicomonas</taxon>
    </lineage>
</organism>
<dbReference type="GO" id="GO:0009055">
    <property type="term" value="F:electron transfer activity"/>
    <property type="evidence" value="ECO:0007669"/>
    <property type="project" value="TreeGrafter"/>
</dbReference>
<dbReference type="SUPFAM" id="SSF54427">
    <property type="entry name" value="NTF2-like"/>
    <property type="match status" value="1"/>
</dbReference>
<name>A0A1X7AEY9_9GAMM</name>
<dbReference type="Gene3D" id="3.10.450.50">
    <property type="match status" value="1"/>
</dbReference>
<dbReference type="AlphaFoldDB" id="A0A1X7AEY9"/>
<evidence type="ECO:0000313" key="4">
    <source>
        <dbReference type="Proteomes" id="UP000196573"/>
    </source>
</evidence>
<protein>
    <submittedName>
        <fullName evidence="3">General stress protein 14</fullName>
        <ecNumber evidence="3">1.6.99.-</ecNumber>
    </submittedName>
</protein>
<sequence length="318" mass="36259">MSHVVVISGHPDLEQSFTNTVILDQLASRLDSVDIRRLDTLYPDYKIDVAAEQAALIKADIIVLQYPFYWYTMPGLLKKWMDDVMTFNFAYGPEGDKLKDKELIASFTVGGPQDAYDPLGYNHFPIEQFMYPIQQTAYLAGLKYNKPVYTHQMVYIPGVYNKLEDVQARARDHGNRLLSLIHTLSNSPENRIKSFVANWFSAMDKLEEDTSSYTTALAEDLNMVMPEGTFTGHSGFRDWYAGARKVFKPDCVHTIEQIDIKNEGSGYHVELRIRLIADTFEDSHLNGQSLNLLVNEVWKLSMSDNGQITIHDYLVTPV</sequence>
<dbReference type="GO" id="GO:0010181">
    <property type="term" value="F:FMN binding"/>
    <property type="evidence" value="ECO:0007669"/>
    <property type="project" value="TreeGrafter"/>
</dbReference>
<dbReference type="InterPro" id="IPR032710">
    <property type="entry name" value="NTF2-like_dom_sf"/>
</dbReference>
<proteinExistence type="predicted"/>
<gene>
    <name evidence="3" type="primary">ywrO_1</name>
    <name evidence="3" type="ORF">EHSB41UT_00393</name>
</gene>
<dbReference type="GO" id="GO:0003955">
    <property type="term" value="F:NAD(P)H dehydrogenase (quinone) activity"/>
    <property type="evidence" value="ECO:0007669"/>
    <property type="project" value="TreeGrafter"/>
</dbReference>
<dbReference type="PANTHER" id="PTHR47307:SF1">
    <property type="entry name" value="GLUTATHIONE-REGULATED POTASSIUM-EFFLUX SYSTEM ANCILLARY PROTEIN KEFG"/>
    <property type="match status" value="1"/>
</dbReference>
<keyword evidence="1 3" id="KW-0560">Oxidoreductase</keyword>
<dbReference type="Pfam" id="PF02525">
    <property type="entry name" value="Flavodoxin_2"/>
    <property type="match status" value="1"/>
</dbReference>
<dbReference type="SUPFAM" id="SSF52218">
    <property type="entry name" value="Flavoproteins"/>
    <property type="match status" value="1"/>
</dbReference>
<dbReference type="InterPro" id="IPR029039">
    <property type="entry name" value="Flavoprotein-like_sf"/>
</dbReference>
<dbReference type="EC" id="1.6.99.-" evidence="3"/>
<dbReference type="EMBL" id="FWPT01000001">
    <property type="protein sequence ID" value="SMA34439.1"/>
    <property type="molecule type" value="Genomic_DNA"/>
</dbReference>
<dbReference type="InterPro" id="IPR003680">
    <property type="entry name" value="Flavodoxin_fold"/>
</dbReference>
<evidence type="ECO:0000259" key="2">
    <source>
        <dbReference type="Pfam" id="PF02525"/>
    </source>
</evidence>
<feature type="domain" description="Flavodoxin-like fold" evidence="2">
    <location>
        <begin position="3"/>
        <end position="158"/>
    </location>
</feature>
<dbReference type="InterPro" id="IPR046980">
    <property type="entry name" value="KefG/KefF"/>
</dbReference>
<dbReference type="RefSeq" id="WP_087106367.1">
    <property type="nucleotide sequence ID" value="NZ_CBCSCN010000004.1"/>
</dbReference>
<evidence type="ECO:0000256" key="1">
    <source>
        <dbReference type="ARBA" id="ARBA00023002"/>
    </source>
</evidence>